<reference evidence="2 3" key="2">
    <citation type="submission" date="2016-08" db="EMBL/GenBank/DDBJ databases">
        <title>Pervasive Adenine N6-methylation of Active Genes in Fungi.</title>
        <authorList>
            <consortium name="DOE Joint Genome Institute"/>
            <person name="Mondo S.J."/>
            <person name="Dannebaum R.O."/>
            <person name="Kuo R.C."/>
            <person name="Labutti K."/>
            <person name="Haridas S."/>
            <person name="Kuo A."/>
            <person name="Salamov A."/>
            <person name="Ahrendt S.R."/>
            <person name="Lipzen A."/>
            <person name="Sullivan W."/>
            <person name="Andreopoulos W.B."/>
            <person name="Clum A."/>
            <person name="Lindquist E."/>
            <person name="Daum C."/>
            <person name="Ramamoorthy G.K."/>
            <person name="Gryganskyi A."/>
            <person name="Culley D."/>
            <person name="Magnuson J.K."/>
            <person name="James T.Y."/>
            <person name="O'Malley M.A."/>
            <person name="Stajich J.E."/>
            <person name="Spatafora J.W."/>
            <person name="Visel A."/>
            <person name="Grigoriev I.V."/>
        </authorList>
    </citation>
    <scope>NUCLEOTIDE SEQUENCE [LARGE SCALE GENOMIC DNA]</scope>
    <source>
        <strain evidence="3">finn</strain>
    </source>
</reference>
<accession>A0A1Y1UY47</accession>
<evidence type="ECO:0000313" key="3">
    <source>
        <dbReference type="Proteomes" id="UP000193719"/>
    </source>
</evidence>
<dbReference type="AlphaFoldDB" id="A0A1Y1UY47"/>
<dbReference type="InterPro" id="IPR008936">
    <property type="entry name" value="Rho_GTPase_activation_prot"/>
</dbReference>
<dbReference type="OrthoDB" id="2156189at2759"/>
<feature type="compositionally biased region" description="Low complexity" evidence="1">
    <location>
        <begin position="287"/>
        <end position="308"/>
    </location>
</feature>
<feature type="compositionally biased region" description="Low complexity" evidence="1">
    <location>
        <begin position="343"/>
        <end position="361"/>
    </location>
</feature>
<evidence type="ECO:0000313" key="2">
    <source>
        <dbReference type="EMBL" id="ORX43307.1"/>
    </source>
</evidence>
<keyword evidence="3" id="KW-1185">Reference proteome</keyword>
<gene>
    <name evidence="2" type="ORF">BCR36DRAFT_406852</name>
</gene>
<feature type="compositionally biased region" description="Basic and acidic residues" evidence="1">
    <location>
        <begin position="312"/>
        <end position="333"/>
    </location>
</feature>
<comment type="caution">
    <text evidence="2">The sequence shown here is derived from an EMBL/GenBank/DDBJ whole genome shotgun (WGS) entry which is preliminary data.</text>
</comment>
<feature type="compositionally biased region" description="Basic and acidic residues" evidence="1">
    <location>
        <begin position="402"/>
        <end position="417"/>
    </location>
</feature>
<organism evidence="2 3">
    <name type="scientific">Piromyces finnis</name>
    <dbReference type="NCBI Taxonomy" id="1754191"/>
    <lineage>
        <taxon>Eukaryota</taxon>
        <taxon>Fungi</taxon>
        <taxon>Fungi incertae sedis</taxon>
        <taxon>Chytridiomycota</taxon>
        <taxon>Chytridiomycota incertae sedis</taxon>
        <taxon>Neocallimastigomycetes</taxon>
        <taxon>Neocallimastigales</taxon>
        <taxon>Neocallimastigaceae</taxon>
        <taxon>Piromyces</taxon>
    </lineage>
</organism>
<dbReference type="Gene3D" id="1.10.555.10">
    <property type="entry name" value="Rho GTPase activation protein"/>
    <property type="match status" value="1"/>
</dbReference>
<reference evidence="2 3" key="1">
    <citation type="submission" date="2016-08" db="EMBL/GenBank/DDBJ databases">
        <title>Genomes of anaerobic fungi encode conserved fungal cellulosomes for biomass hydrolysis.</title>
        <authorList>
            <consortium name="DOE Joint Genome Institute"/>
            <person name="Haitjema C.H."/>
            <person name="Gilmore S.P."/>
            <person name="Henske J.K."/>
            <person name="Solomon K.V."/>
            <person name="De Groot R."/>
            <person name="Kuo A."/>
            <person name="Mondo S.J."/>
            <person name="Salamov A.A."/>
            <person name="Labutti K."/>
            <person name="Zhao Z."/>
            <person name="Chiniquy J."/>
            <person name="Barry K."/>
            <person name="Brewer H.M."/>
            <person name="Purvine S.O."/>
            <person name="Wright A.T."/>
            <person name="Boxma B."/>
            <person name="Van Alen T."/>
            <person name="Hackstein J.H."/>
            <person name="Baker S.E."/>
            <person name="Grigoriev I.V."/>
            <person name="O'Malley M.A."/>
        </authorList>
    </citation>
    <scope>NUCLEOTIDE SEQUENCE [LARGE SCALE GENOMIC DNA]</scope>
    <source>
        <strain evidence="3">finn</strain>
    </source>
</reference>
<dbReference type="SUPFAM" id="SSF48350">
    <property type="entry name" value="GTPase activation domain, GAP"/>
    <property type="match status" value="1"/>
</dbReference>
<sequence>MVFNEISYLINDFPYPPSYLPRPLIHEKCLDNPIHDPNLFDKTVSEYFSSVMENEKNDNDMIRMEINVNPVSRGKVQEKSSLRKELSFNESVDSFNKSNVNIHAESCGSIVSHIEKSQSVVVFPLEKIKLFHSTNEIQLYMKDKQNNVYSMNKRLSISNPTIHDKGILRNSLQKIKFNKSKSMNNIKNSNGNNFSKEPFKHERSLLKELSTDFKKFFGYHKDESISFLSSKNSSYIDDNIEIIKIENNNNVNILNDDKEHQNNINDSLNKNMKHEKSVNHEVSKVLDNNGNYNYNNDNSKKNSNNNINESTSYEKSEKNEINKLNNEKQKINQETKYNMYDGNNSNSQNESDNNYSNSSLSEIEECQTSNKIEATRNSILKNKSKSITLLAPIASISLEGKKNKIGTDDDNSTEKRNNQRKNNQTNEYSKEYIRQISCQRIDRYRLNGGLVRDRIQRYKSNEALMNKPIKLSSNTSSITNDESNKSLNSVTNSKDDVTNKKLKLNYSSSDNPLFEIFKSNDDIIRERITVLNMSTHINSSPNSFSQLQDERINRENDLLENLELLHQGILGTIPDNKKEKLKEFLLCLTDENIDNYQKQIHEEYDKRQKLNNIENKPIMLNKYYINFGNSKKKIPIEEEVCDTLTIESKGFHAKYLFYYENKDSNFTLKISPMSGLLTKTETQNISFSLTCKTTMNKKIIIPLRIEDKYHFIIMKIRSQNSCFGVNIKNCDMESDTIFSSHQYNIPKILKMYRKILISNNAYQKGKVIFEGQPDENEVIEIKKQIINNESIITIDIHCIAYLFKNWFYELPRKLLYQINQQMLLENKNFDEYSDKITGLERVVFSWLIDCFVEIQKYLPNKDDIKSIIKAFVPGLYNIPCEENKENNKTYINNLELFINYFVDKRREELHL</sequence>
<name>A0A1Y1UY47_9FUNG</name>
<proteinExistence type="predicted"/>
<dbReference type="STRING" id="1754191.A0A1Y1UY47"/>
<evidence type="ECO:0008006" key="4">
    <source>
        <dbReference type="Google" id="ProtNLM"/>
    </source>
</evidence>
<feature type="region of interest" description="Disordered" evidence="1">
    <location>
        <begin position="402"/>
        <end position="428"/>
    </location>
</feature>
<evidence type="ECO:0000256" key="1">
    <source>
        <dbReference type="SAM" id="MobiDB-lite"/>
    </source>
</evidence>
<feature type="region of interest" description="Disordered" evidence="1">
    <location>
        <begin position="286"/>
        <end position="362"/>
    </location>
</feature>
<dbReference type="Proteomes" id="UP000193719">
    <property type="component" value="Unassembled WGS sequence"/>
</dbReference>
<dbReference type="EMBL" id="MCFH01000054">
    <property type="protein sequence ID" value="ORX43307.1"/>
    <property type="molecule type" value="Genomic_DNA"/>
</dbReference>
<protein>
    <recommendedName>
        <fullName evidence="4">Rho-GAP domain-containing protein</fullName>
    </recommendedName>
</protein>